<dbReference type="AlphaFoldDB" id="A0A162TWV8"/>
<dbReference type="OrthoDB" id="2363105at2759"/>
<evidence type="ECO:0000313" key="3">
    <source>
        <dbReference type="Proteomes" id="UP000077315"/>
    </source>
</evidence>
<dbReference type="InParanoid" id="A0A162TWV8"/>
<accession>A0A162TWV8</accession>
<dbReference type="VEuPathDB" id="FungiDB:PHYBLDRAFT_171214"/>
<protein>
    <submittedName>
        <fullName evidence="2">Uncharacterized protein</fullName>
    </submittedName>
</protein>
<feature type="compositionally biased region" description="Polar residues" evidence="1">
    <location>
        <begin position="48"/>
        <end position="58"/>
    </location>
</feature>
<proteinExistence type="predicted"/>
<feature type="region of interest" description="Disordered" evidence="1">
    <location>
        <begin position="1"/>
        <end position="28"/>
    </location>
</feature>
<dbReference type="Proteomes" id="UP000077315">
    <property type="component" value="Unassembled WGS sequence"/>
</dbReference>
<dbReference type="RefSeq" id="XP_018288503.1">
    <property type="nucleotide sequence ID" value="XM_018436542.1"/>
</dbReference>
<evidence type="ECO:0000256" key="1">
    <source>
        <dbReference type="SAM" id="MobiDB-lite"/>
    </source>
</evidence>
<feature type="compositionally biased region" description="Basic and acidic residues" evidence="1">
    <location>
        <begin position="76"/>
        <end position="94"/>
    </location>
</feature>
<feature type="compositionally biased region" description="Acidic residues" evidence="1">
    <location>
        <begin position="128"/>
        <end position="147"/>
    </location>
</feature>
<feature type="region of interest" description="Disordered" evidence="1">
    <location>
        <begin position="48"/>
        <end position="147"/>
    </location>
</feature>
<reference evidence="3" key="1">
    <citation type="submission" date="2015-06" db="EMBL/GenBank/DDBJ databases">
        <title>Expansion of signal transduction pathways in fungi by whole-genome duplication.</title>
        <authorList>
            <consortium name="DOE Joint Genome Institute"/>
            <person name="Corrochano L.M."/>
            <person name="Kuo A."/>
            <person name="Marcet-Houben M."/>
            <person name="Polaino S."/>
            <person name="Salamov A."/>
            <person name="Villalobos J.M."/>
            <person name="Alvarez M.I."/>
            <person name="Avalos J."/>
            <person name="Benito E.P."/>
            <person name="Benoit I."/>
            <person name="Burger G."/>
            <person name="Camino L.P."/>
            <person name="Canovas D."/>
            <person name="Cerda-Olmedo E."/>
            <person name="Cheng J.-F."/>
            <person name="Dominguez A."/>
            <person name="Elias M."/>
            <person name="Eslava A.P."/>
            <person name="Glaser F."/>
            <person name="Grimwood J."/>
            <person name="Gutierrez G."/>
            <person name="Heitman J."/>
            <person name="Henrissat B."/>
            <person name="Iturriaga E.A."/>
            <person name="Lang B.F."/>
            <person name="Lavin J.L."/>
            <person name="Lee S."/>
            <person name="Li W."/>
            <person name="Lindquist E."/>
            <person name="Lopez-Garcia S."/>
            <person name="Luque E.M."/>
            <person name="Marcos A.T."/>
            <person name="Martin J."/>
            <person name="McCluskey K."/>
            <person name="Medina H.R."/>
            <person name="Miralles-Duran A."/>
            <person name="Miyazaki A."/>
            <person name="Munoz-Torres E."/>
            <person name="Oguiza J.A."/>
            <person name="Ohm R."/>
            <person name="Olmedo M."/>
            <person name="Orejas M."/>
            <person name="Ortiz-Castellanos L."/>
            <person name="Pisabarro A.G."/>
            <person name="Rodriguez-Romero J."/>
            <person name="Ruiz-Herrera J."/>
            <person name="Ruiz-Vazquez R."/>
            <person name="Sanz C."/>
            <person name="Schackwitz W."/>
            <person name="Schmutz J."/>
            <person name="Shahriari M."/>
            <person name="Shelest E."/>
            <person name="Silva-Franco F."/>
            <person name="Soanes D."/>
            <person name="Syed K."/>
            <person name="Tagua V.G."/>
            <person name="Talbot N.J."/>
            <person name="Thon M."/>
            <person name="De vries R.P."/>
            <person name="Wiebenga A."/>
            <person name="Yadav J.S."/>
            <person name="Braun E.L."/>
            <person name="Baker S."/>
            <person name="Garre V."/>
            <person name="Horwitz B."/>
            <person name="Torres-Martinez S."/>
            <person name="Idnurm A."/>
            <person name="Herrera-Estrella A."/>
            <person name="Gabaldon T."/>
            <person name="Grigoriev I.V."/>
        </authorList>
    </citation>
    <scope>NUCLEOTIDE SEQUENCE [LARGE SCALE GENOMIC DNA]</scope>
    <source>
        <strain evidence="3">NRRL 1555(-)</strain>
    </source>
</reference>
<organism evidence="2 3">
    <name type="scientific">Phycomyces blakesleeanus (strain ATCC 8743b / DSM 1359 / FGSC 10004 / NBRC 33097 / NRRL 1555)</name>
    <dbReference type="NCBI Taxonomy" id="763407"/>
    <lineage>
        <taxon>Eukaryota</taxon>
        <taxon>Fungi</taxon>
        <taxon>Fungi incertae sedis</taxon>
        <taxon>Mucoromycota</taxon>
        <taxon>Mucoromycotina</taxon>
        <taxon>Mucoromycetes</taxon>
        <taxon>Mucorales</taxon>
        <taxon>Phycomycetaceae</taxon>
        <taxon>Phycomyces</taxon>
    </lineage>
</organism>
<gene>
    <name evidence="2" type="ORF">PHYBLDRAFT_171214</name>
</gene>
<dbReference type="GeneID" id="28997448"/>
<evidence type="ECO:0000313" key="2">
    <source>
        <dbReference type="EMBL" id="OAD70463.1"/>
    </source>
</evidence>
<name>A0A162TWV8_PHYB8</name>
<sequence length="147" mass="17370">MKDSQNQFKDNKKYKSEPHVKETIEAKSRKDKEITLFLKYNRMAYEFNSLSYPTQTTHQPKRRHEDDEDESQVEEYNSKRFNDTRETSFGDEQPRAASPLPSITYASPDFRPPPRQDALWLQPVQTTDDSEDDNNSTVYQDEDCAMY</sequence>
<dbReference type="EMBL" id="KV440988">
    <property type="protein sequence ID" value="OAD70463.1"/>
    <property type="molecule type" value="Genomic_DNA"/>
</dbReference>
<keyword evidence="3" id="KW-1185">Reference proteome</keyword>